<dbReference type="EMBL" id="KB932857">
    <property type="protein sequence ID" value="EOO03116.1"/>
    <property type="molecule type" value="Genomic_DNA"/>
</dbReference>
<feature type="region of interest" description="Disordered" evidence="1">
    <location>
        <begin position="80"/>
        <end position="115"/>
    </location>
</feature>
<dbReference type="GeneID" id="19321490"/>
<accession>R8BUR8</accession>
<keyword evidence="3" id="KW-1185">Reference proteome</keyword>
<feature type="compositionally biased region" description="Low complexity" evidence="1">
    <location>
        <begin position="97"/>
        <end position="108"/>
    </location>
</feature>
<reference evidence="3" key="1">
    <citation type="journal article" date="2013" name="Genome Announc.">
        <title>Draft genome sequence of the ascomycete Phaeoacremonium aleophilum strain UCR-PA7, a causal agent of the esca disease complex in grapevines.</title>
        <authorList>
            <person name="Blanco-Ulate B."/>
            <person name="Rolshausen P."/>
            <person name="Cantu D."/>
        </authorList>
    </citation>
    <scope>NUCLEOTIDE SEQUENCE [LARGE SCALE GENOMIC DNA]</scope>
    <source>
        <strain evidence="3">UCR-PA7</strain>
    </source>
</reference>
<dbReference type="Proteomes" id="UP000014074">
    <property type="component" value="Unassembled WGS sequence"/>
</dbReference>
<dbReference type="RefSeq" id="XP_007912123.1">
    <property type="nucleotide sequence ID" value="XM_007913932.1"/>
</dbReference>
<sequence length="238" mass="25325">MGPGSGNVPGPASQMSFQYLNSPMGMMYANGVAPVNGALRPVSPYIMGGVLAQATNMPGANSMMAPAVQYTPVHNLQNTQATKHQNPGPAKKSMTTSSPAGKARAPAASKRKPPPNLIVDVAETCEEVFPFDEVAERHSVPRHRVVEVFSAIVQLPLLRCATDKRRSGKLAQTRMREFAKAKKESQVVGNAPALGKHDAAHGQAPEKKLILPGVMELARNMPPLEYPGGAKQGFTGPW</sequence>
<dbReference type="HOGENOM" id="CLU_1133502_0_0_1"/>
<evidence type="ECO:0000313" key="2">
    <source>
        <dbReference type="EMBL" id="EOO03116.1"/>
    </source>
</evidence>
<dbReference type="KEGG" id="tmn:UCRPA7_1351"/>
<evidence type="ECO:0000313" key="3">
    <source>
        <dbReference type="Proteomes" id="UP000014074"/>
    </source>
</evidence>
<organism evidence="2 3">
    <name type="scientific">Phaeoacremonium minimum (strain UCR-PA7)</name>
    <name type="common">Esca disease fungus</name>
    <name type="synonym">Togninia minima</name>
    <dbReference type="NCBI Taxonomy" id="1286976"/>
    <lineage>
        <taxon>Eukaryota</taxon>
        <taxon>Fungi</taxon>
        <taxon>Dikarya</taxon>
        <taxon>Ascomycota</taxon>
        <taxon>Pezizomycotina</taxon>
        <taxon>Sordariomycetes</taxon>
        <taxon>Sordariomycetidae</taxon>
        <taxon>Togniniales</taxon>
        <taxon>Togniniaceae</taxon>
        <taxon>Phaeoacremonium</taxon>
    </lineage>
</organism>
<proteinExistence type="predicted"/>
<dbReference type="AlphaFoldDB" id="R8BUR8"/>
<evidence type="ECO:0000256" key="1">
    <source>
        <dbReference type="SAM" id="MobiDB-lite"/>
    </source>
</evidence>
<dbReference type="OrthoDB" id="3515338at2759"/>
<name>R8BUR8_PHAM7</name>
<gene>
    <name evidence="2" type="ORF">UCRPA7_1351</name>
</gene>
<dbReference type="eggNOG" id="ENOG502RP1N">
    <property type="taxonomic scope" value="Eukaryota"/>
</dbReference>
<protein>
    <submittedName>
        <fullName evidence="2">Uncharacterized protein</fullName>
    </submittedName>
</protein>